<evidence type="ECO:0000313" key="2">
    <source>
        <dbReference type="Proteomes" id="UP000499080"/>
    </source>
</evidence>
<protein>
    <submittedName>
        <fullName evidence="1">Uncharacterized protein</fullName>
    </submittedName>
</protein>
<dbReference type="EMBL" id="BGPR01001122">
    <property type="protein sequence ID" value="GBM46077.1"/>
    <property type="molecule type" value="Genomic_DNA"/>
</dbReference>
<organism evidence="1 2">
    <name type="scientific">Araneus ventricosus</name>
    <name type="common">Orbweaver spider</name>
    <name type="synonym">Epeira ventricosa</name>
    <dbReference type="NCBI Taxonomy" id="182803"/>
    <lineage>
        <taxon>Eukaryota</taxon>
        <taxon>Metazoa</taxon>
        <taxon>Ecdysozoa</taxon>
        <taxon>Arthropoda</taxon>
        <taxon>Chelicerata</taxon>
        <taxon>Arachnida</taxon>
        <taxon>Araneae</taxon>
        <taxon>Araneomorphae</taxon>
        <taxon>Entelegynae</taxon>
        <taxon>Araneoidea</taxon>
        <taxon>Araneidae</taxon>
        <taxon>Araneus</taxon>
    </lineage>
</organism>
<keyword evidence="2" id="KW-1185">Reference proteome</keyword>
<name>A0A4Y2FYI6_ARAVE</name>
<comment type="caution">
    <text evidence="1">The sequence shown here is derived from an EMBL/GenBank/DDBJ whole genome shotgun (WGS) entry which is preliminary data.</text>
</comment>
<dbReference type="AlphaFoldDB" id="A0A4Y2FYI6"/>
<proteinExistence type="predicted"/>
<dbReference type="Proteomes" id="UP000499080">
    <property type="component" value="Unassembled WGS sequence"/>
</dbReference>
<evidence type="ECO:0000313" key="1">
    <source>
        <dbReference type="EMBL" id="GBM46077.1"/>
    </source>
</evidence>
<reference evidence="1 2" key="1">
    <citation type="journal article" date="2019" name="Sci. Rep.">
        <title>Orb-weaving spider Araneus ventricosus genome elucidates the spidroin gene catalogue.</title>
        <authorList>
            <person name="Kono N."/>
            <person name="Nakamura H."/>
            <person name="Ohtoshi R."/>
            <person name="Moran D.A.P."/>
            <person name="Shinohara A."/>
            <person name="Yoshida Y."/>
            <person name="Fujiwara M."/>
            <person name="Mori M."/>
            <person name="Tomita M."/>
            <person name="Arakawa K."/>
        </authorList>
    </citation>
    <scope>NUCLEOTIDE SEQUENCE [LARGE SCALE GENOMIC DNA]</scope>
</reference>
<accession>A0A4Y2FYI6</accession>
<sequence length="87" mass="9665">MERVSMVFTFALHADVHGCQVLQLMTRLASADVSPCTPQMNDPHCLVQTRPGLVMCGGLFKIRKEMKDLFLVYSCCKQALSIALAFT</sequence>
<gene>
    <name evidence="1" type="ORF">AVEN_109660_1</name>
</gene>